<dbReference type="GO" id="GO:0000724">
    <property type="term" value="P:double-strand break repair via homologous recombination"/>
    <property type="evidence" value="ECO:0007669"/>
    <property type="project" value="UniProtKB-UniRule"/>
</dbReference>
<dbReference type="GO" id="GO:0005829">
    <property type="term" value="C:cytosol"/>
    <property type="evidence" value="ECO:0007669"/>
    <property type="project" value="TreeGrafter"/>
</dbReference>
<comment type="catalytic activity">
    <reaction evidence="15">
        <text>Exonucleolytic cleavage (in the presence of ATP) in either 5'- to 3'- or 3'- to 5'-direction to yield 5'-phosphooligonucleotides.</text>
        <dbReference type="EC" id="3.1.11.5"/>
    </reaction>
</comment>
<proteinExistence type="inferred from homology"/>
<dbReference type="InterPro" id="IPR027417">
    <property type="entry name" value="P-loop_NTPase"/>
</dbReference>
<evidence type="ECO:0000256" key="9">
    <source>
        <dbReference type="ARBA" id="ARBA00022842"/>
    </source>
</evidence>
<comment type="miscellaneous">
    <text evidence="15">In the RecBCD complex, RecB has a slow 3'-5' helicase, an exonuclease activity and loads RecA onto ssDNA, RecD has a fast 5'-3' helicase activity, while RecC stimulates the ATPase and processivity of the RecB helicase and contributes to recognition of the Chi site.</text>
</comment>
<evidence type="ECO:0000313" key="20">
    <source>
        <dbReference type="EMBL" id="MBB4011391.1"/>
    </source>
</evidence>
<dbReference type="InterPro" id="IPR014017">
    <property type="entry name" value="DNA_helicase_UvrD-like_C"/>
</dbReference>
<evidence type="ECO:0000256" key="15">
    <source>
        <dbReference type="HAMAP-Rule" id="MF_01485"/>
    </source>
</evidence>
<dbReference type="SUPFAM" id="SSF52540">
    <property type="entry name" value="P-loop containing nucleoside triphosphate hydrolases"/>
    <property type="match status" value="1"/>
</dbReference>
<evidence type="ECO:0000256" key="12">
    <source>
        <dbReference type="ARBA" id="ARBA00023235"/>
    </source>
</evidence>
<keyword evidence="6 15" id="KW-0347">Helicase</keyword>
<dbReference type="Gene3D" id="3.40.50.300">
    <property type="entry name" value="P-loop containing nucleotide triphosphate hydrolases"/>
    <property type="match status" value="2"/>
</dbReference>
<accession>A0A840BCZ7</accession>
<evidence type="ECO:0000313" key="21">
    <source>
        <dbReference type="Proteomes" id="UP000561045"/>
    </source>
</evidence>
<reference evidence="20 21" key="1">
    <citation type="submission" date="2020-08" db="EMBL/GenBank/DDBJ databases">
        <title>Genomic Encyclopedia of Type Strains, Phase IV (KMG-IV): sequencing the most valuable type-strain genomes for metagenomic binning, comparative biology and taxonomic classification.</title>
        <authorList>
            <person name="Goeker M."/>
        </authorList>
    </citation>
    <scope>NUCLEOTIDE SEQUENCE [LARGE SCALE GENOMIC DNA]</scope>
    <source>
        <strain evidence="20 21">DSM 106739</strain>
    </source>
</reference>
<dbReference type="PANTHER" id="PTHR11070">
    <property type="entry name" value="UVRD / RECB / PCRA DNA HELICASE FAMILY MEMBER"/>
    <property type="match status" value="1"/>
</dbReference>
<keyword evidence="4 15" id="KW-0227">DNA damage</keyword>
<comment type="subunit">
    <text evidence="15">Heterotrimer of RecB, RecC and RecD. All subunits contribute to DNA-binding. Interacts with RecA.</text>
</comment>
<dbReference type="InterPro" id="IPR000212">
    <property type="entry name" value="DNA_helicase_UvrD/REP"/>
</dbReference>
<keyword evidence="11 15" id="KW-0234">DNA repair</keyword>
<dbReference type="InterPro" id="IPR011604">
    <property type="entry name" value="PDDEXK-like_dom_sf"/>
</dbReference>
<dbReference type="SUPFAM" id="SSF52980">
    <property type="entry name" value="Restriction endonuclease-like"/>
    <property type="match status" value="1"/>
</dbReference>
<feature type="binding site" evidence="15">
    <location>
        <position position="1122"/>
    </location>
    <ligand>
        <name>Mg(2+)</name>
        <dbReference type="ChEBI" id="CHEBI:18420"/>
    </ligand>
</feature>
<dbReference type="InterPro" id="IPR004586">
    <property type="entry name" value="RecB"/>
</dbReference>
<keyword evidence="2 15" id="KW-0479">Metal-binding</keyword>
<dbReference type="Proteomes" id="UP000561045">
    <property type="component" value="Unassembled WGS sequence"/>
</dbReference>
<keyword evidence="10 15" id="KW-0238">DNA-binding</keyword>
<dbReference type="GO" id="GO:0043138">
    <property type="term" value="F:3'-5' DNA helicase activity"/>
    <property type="evidence" value="ECO:0007669"/>
    <property type="project" value="UniProtKB-UniRule"/>
</dbReference>
<evidence type="ECO:0000259" key="18">
    <source>
        <dbReference type="PROSITE" id="PS51198"/>
    </source>
</evidence>
<dbReference type="NCBIfam" id="TIGR00609">
    <property type="entry name" value="recB"/>
    <property type="match status" value="1"/>
</dbReference>
<organism evidence="20 21">
    <name type="scientific">Niveibacterium umoris</name>
    <dbReference type="NCBI Taxonomy" id="1193620"/>
    <lineage>
        <taxon>Bacteria</taxon>
        <taxon>Pseudomonadati</taxon>
        <taxon>Pseudomonadota</taxon>
        <taxon>Betaproteobacteria</taxon>
        <taxon>Rhodocyclales</taxon>
        <taxon>Rhodocyclaceae</taxon>
        <taxon>Niveibacterium</taxon>
    </lineage>
</organism>
<evidence type="ECO:0000256" key="16">
    <source>
        <dbReference type="PROSITE-ProRule" id="PRU00560"/>
    </source>
</evidence>
<keyword evidence="12 15" id="KW-0413">Isomerase</keyword>
<dbReference type="Pfam" id="PF12705">
    <property type="entry name" value="PDDEXK_1"/>
    <property type="match status" value="1"/>
</dbReference>
<keyword evidence="1 15" id="KW-0540">Nuclease</keyword>
<dbReference type="InterPro" id="IPR038726">
    <property type="entry name" value="PDDEXK_AddAB-type"/>
</dbReference>
<keyword evidence="7 15" id="KW-0269">Exonuclease</keyword>
<evidence type="ECO:0000256" key="17">
    <source>
        <dbReference type="SAM" id="MobiDB-lite"/>
    </source>
</evidence>
<dbReference type="GO" id="GO:0008854">
    <property type="term" value="F:exodeoxyribonuclease V activity"/>
    <property type="evidence" value="ECO:0007669"/>
    <property type="project" value="UniProtKB-EC"/>
</dbReference>
<sequence length="1230" mass="133899">MSTLRDLDVFACPLSGISLIEASAGTGKTWNICGLYLRLLLEHGLPVERILVVTFTKAATAELRERIRLRIVETLAHLEGRGSAGDPFVPQLLAAVRASGVADEARLRSQLELALQTFDEAAIFTIHGFCQRALADTPFAAGLPFKLEVTPDDHALIREAVADFWRREVAIDTLPPSLAAWLLLRKDTPDTWAKLLRESLARPLARVEWPAAPKDAPSPDTLRQLFDEARAAFAAVPPPAEVLKQAAAAKDLNAASYKPHLIDASAAEWEAWFDSGDELSTAVAPSSDKSPLRLMRAGFIAGKLNKNRTAPEHAFFDAAEALVAARISAEQALEHARLVLIRRMLTTAGEALRAAKRRARVVAYDDMLANLHRALTSGANPWLAAALREHYPAALIDEFQDTDPVQFEVFSKIYAGDPAGPLFLVGDPKQAIYSFRNADLHTYLAAGDAARHRYTLRENQRSTGPLINALNTLFNANPGAFVLPKLGYETVRVGAKPRPVFSDESGTPNAALHLWQLPPGEAGGTMLRGTAMTQVPAACASEIARLLTAGQRGEIRIGGRPLAAADIAVLVRSHKQAALIKTALAQVGVASVEISQSDVFQTLEATELARVLHAVREPARVGLLRAALATTLMGETAEALAALDHDEARLQAQVTRFVEWRELWNNRGIGMMLRRWLAGDDAAQSVVARMLAAGDGERRLTNLLHLAELLQQASDTHRSPEAQMRWFADQLQADRHEEVAQLRLESDRKLVQIVTIHKSKGLEYPITFTPFLWDGHRRNDASGDAVEYHDANGRIVLDYRPEAGDDDTIKQARKRERAAEDVRLAYVALTRAVFRSYVVVGNYLKPAGKSVSTKESARSVLNWIAAGAGSDQQVWDAGEATATEIDAAWHRIADAAAGDIALTPLPAAAATRLELAPPPLDQLTALPAPAHIPDAWKIGSFSRLVQGAHSAHGAEQDHDALAAPRPLGPTPASIPPDDVLHFPRGASAGDCMHAAFERADFTDPASWDAAARAALRDHPQRGIEGSRGEQARQVAQLTGLIRDVVSTPLPAGLHLADLPMKQRLIEMGFNLPASTLSAARLNAWLAERGYRMPPLGFQSLHGYLSGFIDLVFEHEGRYWVLDWKSNMLGFNADDYRGEALADAMASHGYHLQYLLYLVALHRHLKLRLPHYDYDSHIGGALYLFVRGVRPGWLAEDGAQAGVYFRRPSRADVEALDALITGGGDGGVLTL</sequence>
<dbReference type="InterPro" id="IPR014016">
    <property type="entry name" value="UvrD-like_ATP-bd"/>
</dbReference>
<keyword evidence="8 15" id="KW-0067">ATP-binding</keyword>
<feature type="region of interest" description="DNA-binding and helicase activity, interacts with RecC" evidence="15">
    <location>
        <begin position="1"/>
        <end position="901"/>
    </location>
</feature>
<evidence type="ECO:0000256" key="10">
    <source>
        <dbReference type="ARBA" id="ARBA00023125"/>
    </source>
</evidence>
<feature type="binding site" evidence="15">
    <location>
        <position position="993"/>
    </location>
    <ligand>
        <name>Mg(2+)</name>
        <dbReference type="ChEBI" id="CHEBI:18420"/>
    </ligand>
</feature>
<dbReference type="Pfam" id="PF00580">
    <property type="entry name" value="UvrD-helicase"/>
    <property type="match status" value="1"/>
</dbReference>
<dbReference type="HAMAP" id="MF_01485">
    <property type="entry name" value="RecB"/>
    <property type="match status" value="1"/>
</dbReference>
<comment type="catalytic activity">
    <reaction evidence="13 15">
        <text>Couples ATP hydrolysis with the unwinding of duplex DNA by translocating in the 3'-5' direction.</text>
        <dbReference type="EC" id="5.6.2.4"/>
    </reaction>
</comment>
<dbReference type="GO" id="GO:0005524">
    <property type="term" value="F:ATP binding"/>
    <property type="evidence" value="ECO:0007669"/>
    <property type="project" value="UniProtKB-UniRule"/>
</dbReference>
<feature type="region of interest" description="Nuclease activity, interacts with RecD and RecA" evidence="15">
    <location>
        <begin position="935"/>
        <end position="1230"/>
    </location>
</feature>
<dbReference type="Gene3D" id="3.90.320.10">
    <property type="match status" value="1"/>
</dbReference>
<evidence type="ECO:0000259" key="19">
    <source>
        <dbReference type="PROSITE" id="PS51217"/>
    </source>
</evidence>
<evidence type="ECO:0000256" key="1">
    <source>
        <dbReference type="ARBA" id="ARBA00022722"/>
    </source>
</evidence>
<evidence type="ECO:0000256" key="14">
    <source>
        <dbReference type="ARBA" id="ARBA00048988"/>
    </source>
</evidence>
<protein>
    <recommendedName>
        <fullName evidence="15">RecBCD enzyme subunit RecB</fullName>
        <ecNumber evidence="15">3.1.11.5</ecNumber>
        <ecNumber evidence="15">5.6.2.4</ecNumber>
    </recommendedName>
    <alternativeName>
        <fullName evidence="15">DNA 3'-5' helicase subunit RecB</fullName>
    </alternativeName>
    <alternativeName>
        <fullName evidence="15">Exonuclease V subunit RecB</fullName>
        <shortName evidence="15">ExoV subunit RecB</shortName>
    </alternativeName>
    <alternativeName>
        <fullName evidence="15">Helicase/nuclease RecBCD subunit RecB</fullName>
    </alternativeName>
</protein>
<comment type="domain">
    <text evidence="15">The N-terminal DNA-binding domain is a ssDNA-dependent ATPase and has ATP-dependent 3'-5' helicase function. This domain interacts with RecC.</text>
</comment>
<keyword evidence="21" id="KW-1185">Reference proteome</keyword>
<keyword evidence="5 15" id="KW-0378">Hydrolase</keyword>
<dbReference type="EC" id="5.6.2.4" evidence="15"/>
<comment type="function">
    <text evidence="15">A helicase/nuclease that prepares dsDNA breaks (DSB) for recombinational DNA repair. Binds to DSBs and unwinds DNA via a highly rapid and processive ATP-dependent bidirectional helicase activity. Unwinds dsDNA until it encounters a Chi (crossover hotspot instigator) sequence from the 3' direction. Cuts ssDNA a few nucleotides 3' to the Chi site. The properties and activities of the enzyme are changed at Chi. The Chi-altered holoenzyme produces a long 3'-ssDNA overhang and facilitates RecA-binding to the ssDNA for homologous DNA recombination and repair. Holoenzyme degrades any linearized DNA that is unable to undergo homologous recombination. In the holoenzyme this subunit contributes ATPase, 3'-5' helicase, exonuclease activity and loads RecA onto ssDNA.</text>
</comment>
<evidence type="ECO:0000256" key="2">
    <source>
        <dbReference type="ARBA" id="ARBA00022723"/>
    </source>
</evidence>
<comment type="cofactor">
    <cofactor evidence="15">
        <name>Mg(2+)</name>
        <dbReference type="ChEBI" id="CHEBI:18420"/>
    </cofactor>
    <text evidence="15">Binds 1 Mg(2+) ion per subunit.</text>
</comment>
<evidence type="ECO:0000256" key="13">
    <source>
        <dbReference type="ARBA" id="ARBA00034617"/>
    </source>
</evidence>
<dbReference type="CDD" id="cd22352">
    <property type="entry name" value="RecB_C-like"/>
    <property type="match status" value="1"/>
</dbReference>
<dbReference type="PANTHER" id="PTHR11070:SF23">
    <property type="entry name" value="RECBCD ENZYME SUBUNIT RECB"/>
    <property type="match status" value="1"/>
</dbReference>
<evidence type="ECO:0000256" key="6">
    <source>
        <dbReference type="ARBA" id="ARBA00022806"/>
    </source>
</evidence>
<dbReference type="GO" id="GO:0000287">
    <property type="term" value="F:magnesium ion binding"/>
    <property type="evidence" value="ECO:0007669"/>
    <property type="project" value="UniProtKB-UniRule"/>
</dbReference>
<dbReference type="Gene3D" id="1.10.486.10">
    <property type="entry name" value="PCRA, domain 4"/>
    <property type="match status" value="1"/>
</dbReference>
<keyword evidence="9 15" id="KW-0460">Magnesium</keyword>
<dbReference type="Gene3D" id="1.10.3170.10">
    <property type="entry name" value="Recbcd, chain B, domain 2"/>
    <property type="match status" value="1"/>
</dbReference>
<evidence type="ECO:0000256" key="7">
    <source>
        <dbReference type="ARBA" id="ARBA00022839"/>
    </source>
</evidence>
<dbReference type="GO" id="GO:0003677">
    <property type="term" value="F:DNA binding"/>
    <property type="evidence" value="ECO:0007669"/>
    <property type="project" value="UniProtKB-UniRule"/>
</dbReference>
<evidence type="ECO:0000256" key="8">
    <source>
        <dbReference type="ARBA" id="ARBA00022840"/>
    </source>
</evidence>
<dbReference type="AlphaFoldDB" id="A0A840BCZ7"/>
<comment type="catalytic activity">
    <reaction evidence="14 15">
        <text>ATP + H2O = ADP + phosphate + H(+)</text>
        <dbReference type="Rhea" id="RHEA:13065"/>
        <dbReference type="ChEBI" id="CHEBI:15377"/>
        <dbReference type="ChEBI" id="CHEBI:15378"/>
        <dbReference type="ChEBI" id="CHEBI:30616"/>
        <dbReference type="ChEBI" id="CHEBI:43474"/>
        <dbReference type="ChEBI" id="CHEBI:456216"/>
        <dbReference type="EC" id="5.6.2.4"/>
    </reaction>
</comment>
<comment type="similarity">
    <text evidence="15">Belongs to the helicase family. UvrD subfamily.</text>
</comment>
<dbReference type="GO" id="GO:0009338">
    <property type="term" value="C:exodeoxyribonuclease V complex"/>
    <property type="evidence" value="ECO:0007669"/>
    <property type="project" value="TreeGrafter"/>
</dbReference>
<feature type="domain" description="UvrD-like helicase C-terminal" evidence="19">
    <location>
        <begin position="496"/>
        <end position="761"/>
    </location>
</feature>
<feature type="active site" description="For nuclease activity" evidence="15">
    <location>
        <position position="1122"/>
    </location>
</feature>
<comment type="domain">
    <text evidence="15">The C-terminal domain has nuclease activity and interacts with RecD. It interacts with RecA, facilitating its loading onto ssDNA.</text>
</comment>
<comment type="caution">
    <text evidence="20">The sequence shown here is derived from an EMBL/GenBank/DDBJ whole genome shotgun (WGS) entry which is preliminary data.</text>
</comment>
<dbReference type="PROSITE" id="PS51198">
    <property type="entry name" value="UVRD_HELICASE_ATP_BIND"/>
    <property type="match status" value="1"/>
</dbReference>
<dbReference type="RefSeq" id="WP_183631898.1">
    <property type="nucleotide sequence ID" value="NZ_BAABLE010000011.1"/>
</dbReference>
<dbReference type="InterPro" id="IPR011335">
    <property type="entry name" value="Restrct_endonuc-II-like"/>
</dbReference>
<evidence type="ECO:0000256" key="5">
    <source>
        <dbReference type="ARBA" id="ARBA00022801"/>
    </source>
</evidence>
<feature type="binding site" evidence="16">
    <location>
        <begin position="22"/>
        <end position="29"/>
    </location>
    <ligand>
        <name>ATP</name>
        <dbReference type="ChEBI" id="CHEBI:30616"/>
    </ligand>
</feature>
<feature type="binding site" evidence="15">
    <location>
        <position position="1109"/>
    </location>
    <ligand>
        <name>Mg(2+)</name>
        <dbReference type="ChEBI" id="CHEBI:18420"/>
    </ligand>
</feature>
<dbReference type="Pfam" id="PF13361">
    <property type="entry name" value="UvrD_C"/>
    <property type="match status" value="1"/>
</dbReference>
<dbReference type="PROSITE" id="PS51217">
    <property type="entry name" value="UVRD_HELICASE_CTER"/>
    <property type="match status" value="1"/>
</dbReference>
<evidence type="ECO:0000256" key="11">
    <source>
        <dbReference type="ARBA" id="ARBA00023204"/>
    </source>
</evidence>
<keyword evidence="3 15" id="KW-0547">Nucleotide-binding</keyword>
<evidence type="ECO:0000256" key="4">
    <source>
        <dbReference type="ARBA" id="ARBA00022763"/>
    </source>
</evidence>
<evidence type="ECO:0000256" key="3">
    <source>
        <dbReference type="ARBA" id="ARBA00022741"/>
    </source>
</evidence>
<gene>
    <name evidence="15" type="primary">recB</name>
    <name evidence="20" type="ORF">GGR36_000699</name>
</gene>
<feature type="domain" description="UvrD-like helicase ATP-binding" evidence="18">
    <location>
        <begin position="1"/>
        <end position="463"/>
    </location>
</feature>
<dbReference type="EC" id="3.1.11.5" evidence="15"/>
<name>A0A840BCZ7_9RHOO</name>
<feature type="region of interest" description="Disordered" evidence="17">
    <location>
        <begin position="948"/>
        <end position="971"/>
    </location>
</feature>
<dbReference type="EMBL" id="JACIET010000001">
    <property type="protein sequence ID" value="MBB4011391.1"/>
    <property type="molecule type" value="Genomic_DNA"/>
</dbReference>